<sequence length="178" mass="20467">MLDFVDLTTQTQLTQSLNSRLVSTPQDTSFSDTSLSPSLQGTPSRVPTAFRRTNDFRSTADEDGDVPAERRQTRWDYSWVDFKHAHLFGFTKLLDTAVKLNGWWWKYGAPLENGDTGRRYFLCRYCHEEGVTDITCSLLNADLEQCSVTFAMFTDLMLRANYLKAVRVAGHLTFKIWF</sequence>
<evidence type="ECO:0000313" key="1">
    <source>
        <dbReference type="EMBL" id="KAJ9633919.1"/>
    </source>
</evidence>
<proteinExistence type="predicted"/>
<gene>
    <name evidence="1" type="ORF">H2199_009210</name>
</gene>
<comment type="caution">
    <text evidence="1">The sequence shown here is derived from an EMBL/GenBank/DDBJ whole genome shotgun (WGS) entry which is preliminary data.</text>
</comment>
<keyword evidence="2" id="KW-1185">Reference proteome</keyword>
<name>A0ACC2YF30_9PEZI</name>
<evidence type="ECO:0000313" key="2">
    <source>
        <dbReference type="Proteomes" id="UP001172680"/>
    </source>
</evidence>
<reference evidence="1" key="1">
    <citation type="submission" date="2022-10" db="EMBL/GenBank/DDBJ databases">
        <title>Culturing micro-colonial fungi from biological soil crusts in the Mojave desert and describing Neophaeococcomyces mojavensis, and introducing the new genera and species Taxawa tesnikishii.</title>
        <authorList>
            <person name="Kurbessoian T."/>
            <person name="Stajich J.E."/>
        </authorList>
    </citation>
    <scope>NUCLEOTIDE SEQUENCE</scope>
    <source>
        <strain evidence="1">JES_115</strain>
    </source>
</reference>
<dbReference type="Proteomes" id="UP001172680">
    <property type="component" value="Unassembled WGS sequence"/>
</dbReference>
<dbReference type="EMBL" id="JAPDRP010000040">
    <property type="protein sequence ID" value="KAJ9633919.1"/>
    <property type="molecule type" value="Genomic_DNA"/>
</dbReference>
<organism evidence="1 2">
    <name type="scientific">Coniosporium tulheliwenetii</name>
    <dbReference type="NCBI Taxonomy" id="3383036"/>
    <lineage>
        <taxon>Eukaryota</taxon>
        <taxon>Fungi</taxon>
        <taxon>Dikarya</taxon>
        <taxon>Ascomycota</taxon>
        <taxon>Pezizomycotina</taxon>
        <taxon>Dothideomycetes</taxon>
        <taxon>Dothideomycetes incertae sedis</taxon>
        <taxon>Coniosporium</taxon>
    </lineage>
</organism>
<accession>A0ACC2YF30</accession>
<protein>
    <submittedName>
        <fullName evidence="1">Uncharacterized protein</fullName>
    </submittedName>
</protein>